<dbReference type="PANTHER" id="PTHR36864:SF1">
    <property type="entry name" value="CANCER-ASSOCIATED GENE 1 PROTEIN"/>
    <property type="match status" value="1"/>
</dbReference>
<evidence type="ECO:0000313" key="4">
    <source>
        <dbReference type="Proteomes" id="UP001652583"/>
    </source>
</evidence>
<proteinExistence type="predicted"/>
<organism evidence="4 5">
    <name type="scientific">Acinonyx jubatus</name>
    <name type="common">Cheetah</name>
    <dbReference type="NCBI Taxonomy" id="32536"/>
    <lineage>
        <taxon>Eukaryota</taxon>
        <taxon>Metazoa</taxon>
        <taxon>Chordata</taxon>
        <taxon>Craniata</taxon>
        <taxon>Vertebrata</taxon>
        <taxon>Euteleostomi</taxon>
        <taxon>Mammalia</taxon>
        <taxon>Eutheria</taxon>
        <taxon>Laurasiatheria</taxon>
        <taxon>Carnivora</taxon>
        <taxon>Feliformia</taxon>
        <taxon>Felidae</taxon>
        <taxon>Felinae</taxon>
        <taxon>Acinonyx</taxon>
    </lineage>
</organism>
<evidence type="ECO:0000256" key="1">
    <source>
        <dbReference type="SAM" id="Coils"/>
    </source>
</evidence>
<evidence type="ECO:0000256" key="2">
    <source>
        <dbReference type="SAM" id="MobiDB-lite"/>
    </source>
</evidence>
<keyword evidence="4" id="KW-1185">Reference proteome</keyword>
<dbReference type="InterPro" id="IPR052686">
    <property type="entry name" value="CAGE1_homolog"/>
</dbReference>
<evidence type="ECO:0000313" key="5">
    <source>
        <dbReference type="RefSeq" id="XP_053079107.1"/>
    </source>
</evidence>
<feature type="coiled-coil region" evidence="1">
    <location>
        <begin position="375"/>
        <end position="566"/>
    </location>
</feature>
<dbReference type="RefSeq" id="XP_053079107.1">
    <property type="nucleotide sequence ID" value="XM_053223132.1"/>
</dbReference>
<feature type="compositionally biased region" description="Basic and acidic residues" evidence="2">
    <location>
        <begin position="1"/>
        <end position="18"/>
    </location>
</feature>
<dbReference type="Pfam" id="PF15066">
    <property type="entry name" value="CAGE1"/>
    <property type="match status" value="1"/>
</dbReference>
<feature type="region of interest" description="Disordered" evidence="2">
    <location>
        <begin position="1"/>
        <end position="29"/>
    </location>
</feature>
<dbReference type="Proteomes" id="UP001652583">
    <property type="component" value="Chromosome B2"/>
</dbReference>
<accession>A0ABM3Q5A5</accession>
<sequence>MDPEKDFHHSPVRNKDYQKVCSSPSDPVHFEVDASHEKLESNLEADARNVSSLCQDLTRSDSPFYMDTSSTNSDLPQNEIKNVKREDESKLTLAEEIYSTLDDRLGDFNIGNDSQNVLPQLVDPSISSFRQFEPICKFHHTEAFSNEMITFQNLKEGLPYTVQPEMQIHVYYCAKDTNIKEDSFKEENSLGTSTSTNEEQFAHKCVIQPSRSPPVVHGSGETVKFMEMSLAKSAATESALKPSQPQSFWYEENVPSDVDKPFYKENGFNQLDLKANYATEKISVSSKGIQSFGDIPEMSVSHQKEVTVEDMDRPGTVSYWSPAVISWSSGASQEDSKAPDMEQSLESLQPLEEDMALNEVLRKLKHTNKRQQTLIQDLQCSNKYLEKKVEELQRQTTKQQVFVDINKLKEKMEELIEDKYRVILEKNDTEKTLQNLHEVLTNTQKHLQESRNEKETLQLELKKVKDNYVHLQERYMTEMQQKDKTVSQCMEMNRTLSKKEEEVERLKQLKGELEKATTSALDLLKREKKTREHEFLSLREEFQKHEKKNLEERQKLKSRLEKLLTQVNTLQFIPENEKGKNAKLKQQDAKMIHSNLFLNCSPCEEESLNPPDVQRTSQLVSKLHSLLALVIGLLTRQDITTTDAEYFKDCEKISDIMLQKLKHFHLKKKNLDKKLLKHKDRITAFRGLITNEKAFQDRVTEVTGFDSDETKNVGDVPILLGAKQNKYHSLNEELDCLITKLGNLLESKEDHCNRLIEENDKYQRYIGNLINKVTSYEEIIECADQRLEISHSHIVHLEKRNKHLEDLIRRPREKARKSRPRRLEYHPKSLTVLATKPRKMKLNHPCSLPCSLMRKRLKQTKIFIKI</sequence>
<name>A0ABM3Q5A5_ACIJB</name>
<dbReference type="InterPro" id="IPR029381">
    <property type="entry name" value="CAGE1_N"/>
</dbReference>
<keyword evidence="1" id="KW-0175">Coiled coil</keyword>
<gene>
    <name evidence="5" type="primary">CAGE1</name>
</gene>
<dbReference type="GeneID" id="106988555"/>
<reference evidence="5" key="1">
    <citation type="submission" date="2025-08" db="UniProtKB">
        <authorList>
            <consortium name="RefSeq"/>
        </authorList>
    </citation>
    <scope>IDENTIFICATION</scope>
    <source>
        <tissue evidence="5">Blood</tissue>
    </source>
</reference>
<evidence type="ECO:0000259" key="3">
    <source>
        <dbReference type="Pfam" id="PF15066"/>
    </source>
</evidence>
<protein>
    <submittedName>
        <fullName evidence="5">Cancer-associated gene 1 protein isoform X7</fullName>
    </submittedName>
</protein>
<feature type="domain" description="Cancer-associated gene protein 1 N-terminal" evidence="3">
    <location>
        <begin position="43"/>
        <end position="568"/>
    </location>
</feature>
<dbReference type="PANTHER" id="PTHR36864">
    <property type="entry name" value="CANCER-ASSOCIATED GENE 1 PROTEIN"/>
    <property type="match status" value="1"/>
</dbReference>